<dbReference type="GeneID" id="63695407"/>
<feature type="compositionally biased region" description="Low complexity" evidence="1">
    <location>
        <begin position="75"/>
        <end position="103"/>
    </location>
</feature>
<dbReference type="OrthoDB" id="4828117at2759"/>
<feature type="region of interest" description="Disordered" evidence="1">
    <location>
        <begin position="69"/>
        <end position="128"/>
    </location>
</feature>
<sequence>MVNWKAADATDRLFASLIAGNSGLKLDYHTIAAIYGQEATYDAIEGRFRRYRKMADELRAEAQARGVNIDNGVLRTPRGSRSRAPAPASASASKSKPTPSSAPKKQKVGYKENIPETPTKPNSSLGNTMGTNADVICLDNSSASPEIEIKKKADSLFVKMENVNPEHSIARSPSLPVLSRATPSPVKPKSLIVGSVTPLKRSVEGIEDVENSPTPQGKAERREVTGSFVFGMGDTFVMSDPLIDEDYYEGAA</sequence>
<accession>A0A017S9F8</accession>
<evidence type="ECO:0000313" key="3">
    <source>
        <dbReference type="Proteomes" id="UP000019804"/>
    </source>
</evidence>
<dbReference type="EMBL" id="KK088430">
    <property type="protein sequence ID" value="EYE93678.1"/>
    <property type="molecule type" value="Genomic_DNA"/>
</dbReference>
<protein>
    <submittedName>
        <fullName evidence="2">Uncharacterized protein</fullName>
    </submittedName>
</protein>
<evidence type="ECO:0000256" key="1">
    <source>
        <dbReference type="SAM" id="MobiDB-lite"/>
    </source>
</evidence>
<organism evidence="2 3">
    <name type="scientific">Aspergillus ruber (strain CBS 135680)</name>
    <dbReference type="NCBI Taxonomy" id="1388766"/>
    <lineage>
        <taxon>Eukaryota</taxon>
        <taxon>Fungi</taxon>
        <taxon>Dikarya</taxon>
        <taxon>Ascomycota</taxon>
        <taxon>Pezizomycotina</taxon>
        <taxon>Eurotiomycetes</taxon>
        <taxon>Eurotiomycetidae</taxon>
        <taxon>Eurotiales</taxon>
        <taxon>Aspergillaceae</taxon>
        <taxon>Aspergillus</taxon>
        <taxon>Aspergillus subgen. Aspergillus</taxon>
    </lineage>
</organism>
<dbReference type="RefSeq" id="XP_040637366.1">
    <property type="nucleotide sequence ID" value="XM_040780283.1"/>
</dbReference>
<evidence type="ECO:0000313" key="2">
    <source>
        <dbReference type="EMBL" id="EYE93678.1"/>
    </source>
</evidence>
<dbReference type="AlphaFoldDB" id="A0A017S9F8"/>
<keyword evidence="3" id="KW-1185">Reference proteome</keyword>
<feature type="region of interest" description="Disordered" evidence="1">
    <location>
        <begin position="204"/>
        <end position="223"/>
    </location>
</feature>
<feature type="compositionally biased region" description="Polar residues" evidence="1">
    <location>
        <begin position="119"/>
        <end position="128"/>
    </location>
</feature>
<dbReference type="STRING" id="1388766.A0A017S9F8"/>
<dbReference type="Proteomes" id="UP000019804">
    <property type="component" value="Unassembled WGS sequence"/>
</dbReference>
<reference evidence="3" key="1">
    <citation type="journal article" date="2014" name="Nat. Commun.">
        <title>Genomic adaptations of the halophilic Dead Sea filamentous fungus Eurotium rubrum.</title>
        <authorList>
            <person name="Kis-Papo T."/>
            <person name="Weig A.R."/>
            <person name="Riley R."/>
            <person name="Persoh D."/>
            <person name="Salamov A."/>
            <person name="Sun H."/>
            <person name="Lipzen A."/>
            <person name="Wasser S.P."/>
            <person name="Rambold G."/>
            <person name="Grigoriev I.V."/>
            <person name="Nevo E."/>
        </authorList>
    </citation>
    <scope>NUCLEOTIDE SEQUENCE [LARGE SCALE GENOMIC DNA]</scope>
    <source>
        <strain evidence="3">CBS 135680</strain>
    </source>
</reference>
<name>A0A017S9F8_ASPRC</name>
<proteinExistence type="predicted"/>
<dbReference type="HOGENOM" id="CLU_1073555_0_0_1"/>
<gene>
    <name evidence="2" type="ORF">EURHEDRAFT_404087</name>
</gene>